<name>A0A117NIU7_PICGL</name>
<comment type="caution">
    <text evidence="2">The sequence shown here is derived from an EMBL/GenBank/DDBJ whole genome shotgun (WGS) entry which is preliminary data.</text>
</comment>
<keyword evidence="1" id="KW-1133">Transmembrane helix</keyword>
<dbReference type="AlphaFoldDB" id="A0A117NIU7"/>
<geneLocation type="mitochondrion" evidence="2"/>
<sequence>MSVRPWSHRFGSVRGVLVQGLFLPVITFPLLIDFPNPYFWGEGKDMGSKQDQIPTLSICLFLSRITNQNETASTHLLPAAPLYDPWQDA</sequence>
<feature type="transmembrane region" description="Helical" evidence="1">
    <location>
        <begin position="12"/>
        <end position="32"/>
    </location>
</feature>
<protein>
    <submittedName>
        <fullName evidence="2">Uncharacterized protein</fullName>
    </submittedName>
</protein>
<keyword evidence="2" id="KW-0496">Mitochondrion</keyword>
<proteinExistence type="predicted"/>
<evidence type="ECO:0000313" key="2">
    <source>
        <dbReference type="EMBL" id="KUM50513.1"/>
    </source>
</evidence>
<accession>A0A117NIU7</accession>
<gene>
    <name evidence="2" type="ORF">ABT39_MTgene356</name>
</gene>
<dbReference type="EMBL" id="LKAM01000001">
    <property type="protein sequence ID" value="KUM50513.1"/>
    <property type="molecule type" value="Genomic_DNA"/>
</dbReference>
<keyword evidence="1" id="KW-0472">Membrane</keyword>
<evidence type="ECO:0000256" key="1">
    <source>
        <dbReference type="SAM" id="Phobius"/>
    </source>
</evidence>
<reference evidence="2" key="1">
    <citation type="journal article" date="2015" name="Genome Biol. Evol.">
        <title>Organellar Genomes of White Spruce (Picea glauca): Assembly and Annotation.</title>
        <authorList>
            <person name="Jackman S.D."/>
            <person name="Warren R.L."/>
            <person name="Gibb E.A."/>
            <person name="Vandervalk B.P."/>
            <person name="Mohamadi H."/>
            <person name="Chu J."/>
            <person name="Raymond A."/>
            <person name="Pleasance S."/>
            <person name="Coope R."/>
            <person name="Wildung M.R."/>
            <person name="Ritland C.E."/>
            <person name="Bousquet J."/>
            <person name="Jones S.J."/>
            <person name="Bohlmann J."/>
            <person name="Birol I."/>
        </authorList>
    </citation>
    <scope>NUCLEOTIDE SEQUENCE [LARGE SCALE GENOMIC DNA]</scope>
    <source>
        <tissue evidence="2">Flushing bud</tissue>
    </source>
</reference>
<keyword evidence="1" id="KW-0812">Transmembrane</keyword>
<organism evidence="2">
    <name type="scientific">Picea glauca</name>
    <name type="common">White spruce</name>
    <name type="synonym">Pinus glauca</name>
    <dbReference type="NCBI Taxonomy" id="3330"/>
    <lineage>
        <taxon>Eukaryota</taxon>
        <taxon>Viridiplantae</taxon>
        <taxon>Streptophyta</taxon>
        <taxon>Embryophyta</taxon>
        <taxon>Tracheophyta</taxon>
        <taxon>Spermatophyta</taxon>
        <taxon>Pinopsida</taxon>
        <taxon>Pinidae</taxon>
        <taxon>Conifers I</taxon>
        <taxon>Pinales</taxon>
        <taxon>Pinaceae</taxon>
        <taxon>Picea</taxon>
    </lineage>
</organism>